<keyword evidence="2" id="KW-1185">Reference proteome</keyword>
<evidence type="ECO:0000313" key="2">
    <source>
        <dbReference type="Proteomes" id="UP000291334"/>
    </source>
</evidence>
<dbReference type="EMBL" id="QJUM01000010">
    <property type="protein sequence ID" value="TBV06723.1"/>
    <property type="molecule type" value="Genomic_DNA"/>
</dbReference>
<accession>A0ABY1Z6X3</accession>
<evidence type="ECO:0000313" key="1">
    <source>
        <dbReference type="EMBL" id="TBV06723.1"/>
    </source>
</evidence>
<reference evidence="1 2" key="1">
    <citation type="submission" date="2018-06" db="EMBL/GenBank/DDBJ databases">
        <title>Three novel Pseudomonas species isolated from symptomatic oak.</title>
        <authorList>
            <person name="Bueno-Gonzalez V."/>
            <person name="Brady C."/>
        </authorList>
    </citation>
    <scope>NUCLEOTIDE SEQUENCE [LARGE SCALE GENOMIC DNA]</scope>
    <source>
        <strain evidence="1 2">P26B</strain>
    </source>
</reference>
<gene>
    <name evidence="1" type="ORF">DNK34_10335</name>
</gene>
<organism evidence="1 2">
    <name type="scientific">Phytopseudomonas dryadis</name>
    <dbReference type="NCBI Taxonomy" id="2487520"/>
    <lineage>
        <taxon>Bacteria</taxon>
        <taxon>Pseudomonadati</taxon>
        <taxon>Pseudomonadota</taxon>
        <taxon>Gammaproteobacteria</taxon>
        <taxon>Pseudomonadales</taxon>
        <taxon>Pseudomonadaceae</taxon>
        <taxon>Phytopseudomonas</taxon>
    </lineage>
</organism>
<dbReference type="Proteomes" id="UP000291334">
    <property type="component" value="Unassembled WGS sequence"/>
</dbReference>
<name>A0ABY1Z6X3_9GAMM</name>
<sequence length="139" mass="16246">MLVIFLFVVRYPVTPGIAYDQSLVSYEERGIKLRFNSSTPRQPLTEYQQDGYIGFFGSIRRFQIFPVKSALGCGYEHLPERCAWVECEVEYRFKVAGLHFYRQPPLESPVSEADARRCRSLSYADVQTSGERHRIERWP</sequence>
<protein>
    <submittedName>
        <fullName evidence="1">Uncharacterized protein</fullName>
    </submittedName>
</protein>
<comment type="caution">
    <text evidence="1">The sequence shown here is derived from an EMBL/GenBank/DDBJ whole genome shotgun (WGS) entry which is preliminary data.</text>
</comment>
<proteinExistence type="predicted"/>